<keyword evidence="4" id="KW-1185">Reference proteome</keyword>
<accession>A0A1M7D2N0</accession>
<evidence type="ECO:0000259" key="2">
    <source>
        <dbReference type="SMART" id="SM00867"/>
    </source>
</evidence>
<organism evidence="3 4">
    <name type="scientific">Roseibium suaedae</name>
    <dbReference type="NCBI Taxonomy" id="735517"/>
    <lineage>
        <taxon>Bacteria</taxon>
        <taxon>Pseudomonadati</taxon>
        <taxon>Pseudomonadota</taxon>
        <taxon>Alphaproteobacteria</taxon>
        <taxon>Hyphomicrobiales</taxon>
        <taxon>Stappiaceae</taxon>
        <taxon>Roseibium</taxon>
    </lineage>
</organism>
<dbReference type="SMART" id="SM00867">
    <property type="entry name" value="YceI"/>
    <property type="match status" value="1"/>
</dbReference>
<dbReference type="PANTHER" id="PTHR34406:SF1">
    <property type="entry name" value="PROTEIN YCEI"/>
    <property type="match status" value="1"/>
</dbReference>
<dbReference type="SUPFAM" id="SSF101874">
    <property type="entry name" value="YceI-like"/>
    <property type="match status" value="1"/>
</dbReference>
<dbReference type="RefSeq" id="WP_073010362.1">
    <property type="nucleotide sequence ID" value="NZ_FRBW01000001.1"/>
</dbReference>
<gene>
    <name evidence="3" type="ORF">SAMN05444272_1348</name>
</gene>
<dbReference type="STRING" id="735517.SAMN05444272_1348"/>
<dbReference type="InterPro" id="IPR036761">
    <property type="entry name" value="TTHA0802/YceI-like_sf"/>
</dbReference>
<reference evidence="3 4" key="1">
    <citation type="submission" date="2016-11" db="EMBL/GenBank/DDBJ databases">
        <authorList>
            <person name="Jaros S."/>
            <person name="Januszkiewicz K."/>
            <person name="Wedrychowicz H."/>
        </authorList>
    </citation>
    <scope>NUCLEOTIDE SEQUENCE [LARGE SCALE GENOMIC DNA]</scope>
    <source>
        <strain evidence="3 4">DSM 22153</strain>
    </source>
</reference>
<protein>
    <submittedName>
        <fullName evidence="3">Polyisoprenoid-binding protein YceI</fullName>
    </submittedName>
</protein>
<dbReference type="InterPro" id="IPR007372">
    <property type="entry name" value="Lipid/polyisoprenoid-bd_YceI"/>
</dbReference>
<evidence type="ECO:0000256" key="1">
    <source>
        <dbReference type="SAM" id="SignalP"/>
    </source>
</evidence>
<dbReference type="Proteomes" id="UP000186002">
    <property type="component" value="Unassembled WGS sequence"/>
</dbReference>
<evidence type="ECO:0000313" key="4">
    <source>
        <dbReference type="Proteomes" id="UP000186002"/>
    </source>
</evidence>
<keyword evidence="1" id="KW-0732">Signal</keyword>
<feature type="signal peptide" evidence="1">
    <location>
        <begin position="1"/>
        <end position="31"/>
    </location>
</feature>
<sequence>MFFPLNSRFSRPLAALTIASAAAFANAPALAANWTVDPVKSTIGFSVPQGNETITGTFKDWSAEIDFDPQNPEAAVIKAAIKTGSAETGNGQFDAMLPSADWFNAEAMPEATFESSKVTALGGDSYRAEGTVTIKGVSQPATLDFKLEISGNTAHATGTASVNRLAHEVGAVVGTSQIADTVAVTIDLTATE</sequence>
<dbReference type="AlphaFoldDB" id="A0A1M7D2N0"/>
<feature type="domain" description="Lipid/polyisoprenoid-binding YceI-like" evidence="2">
    <location>
        <begin position="33"/>
        <end position="191"/>
    </location>
</feature>
<dbReference type="PANTHER" id="PTHR34406">
    <property type="entry name" value="PROTEIN YCEI"/>
    <property type="match status" value="1"/>
</dbReference>
<dbReference type="Gene3D" id="2.40.128.110">
    <property type="entry name" value="Lipid/polyisoprenoid-binding, YceI-like"/>
    <property type="match status" value="1"/>
</dbReference>
<proteinExistence type="predicted"/>
<feature type="chain" id="PRO_5011980170" evidence="1">
    <location>
        <begin position="32"/>
        <end position="192"/>
    </location>
</feature>
<dbReference type="Pfam" id="PF04264">
    <property type="entry name" value="YceI"/>
    <property type="match status" value="1"/>
</dbReference>
<evidence type="ECO:0000313" key="3">
    <source>
        <dbReference type="EMBL" id="SHL73643.1"/>
    </source>
</evidence>
<dbReference type="OrthoDB" id="1247465at2"/>
<dbReference type="EMBL" id="FRBW01000001">
    <property type="protein sequence ID" value="SHL73643.1"/>
    <property type="molecule type" value="Genomic_DNA"/>
</dbReference>
<name>A0A1M7D2N0_9HYPH</name>